<keyword evidence="4" id="KW-0597">Phosphoprotein</keyword>
<dbReference type="PROSITE" id="PS50885">
    <property type="entry name" value="HAMP"/>
    <property type="match status" value="1"/>
</dbReference>
<dbReference type="RefSeq" id="WP_201371950.1">
    <property type="nucleotide sequence ID" value="NZ_BNJG01000001.1"/>
</dbReference>
<comment type="subcellular location">
    <subcellularLocation>
        <location evidence="2">Membrane</location>
    </subcellularLocation>
</comment>
<accession>A0ABQ3USC6</accession>
<dbReference type="Gene3D" id="3.30.565.10">
    <property type="entry name" value="Histidine kinase-like ATPase, C-terminal domain"/>
    <property type="match status" value="1"/>
</dbReference>
<evidence type="ECO:0000259" key="12">
    <source>
        <dbReference type="PROSITE" id="PS50109"/>
    </source>
</evidence>
<evidence type="ECO:0000313" key="15">
    <source>
        <dbReference type="Proteomes" id="UP000654345"/>
    </source>
</evidence>
<dbReference type="CDD" id="cd16917">
    <property type="entry name" value="HATPase_UhpB-NarQ-NarX-like"/>
    <property type="match status" value="1"/>
</dbReference>
<feature type="transmembrane region" description="Helical" evidence="11">
    <location>
        <begin position="21"/>
        <end position="40"/>
    </location>
</feature>
<keyword evidence="9" id="KW-0902">Two-component regulatory system</keyword>
<keyword evidence="5" id="KW-0808">Transferase</keyword>
<dbReference type="PANTHER" id="PTHR24421:SF10">
    <property type="entry name" value="NITRATE_NITRITE SENSOR PROTEIN NARQ"/>
    <property type="match status" value="1"/>
</dbReference>
<evidence type="ECO:0000256" key="8">
    <source>
        <dbReference type="ARBA" id="ARBA00022840"/>
    </source>
</evidence>
<keyword evidence="15" id="KW-1185">Reference proteome</keyword>
<dbReference type="InterPro" id="IPR011712">
    <property type="entry name" value="Sig_transdc_His_kin_sub3_dim/P"/>
</dbReference>
<dbReference type="PROSITE" id="PS50109">
    <property type="entry name" value="HIS_KIN"/>
    <property type="match status" value="1"/>
</dbReference>
<organism evidence="14 15">
    <name type="scientific">Ktedonobacter robiniae</name>
    <dbReference type="NCBI Taxonomy" id="2778365"/>
    <lineage>
        <taxon>Bacteria</taxon>
        <taxon>Bacillati</taxon>
        <taxon>Chloroflexota</taxon>
        <taxon>Ktedonobacteria</taxon>
        <taxon>Ktedonobacterales</taxon>
        <taxon>Ktedonobacteraceae</taxon>
        <taxon>Ktedonobacter</taxon>
    </lineage>
</organism>
<keyword evidence="7" id="KW-0418">Kinase</keyword>
<keyword evidence="11" id="KW-1133">Transmembrane helix</keyword>
<dbReference type="Gene3D" id="1.20.5.1930">
    <property type="match status" value="1"/>
</dbReference>
<proteinExistence type="predicted"/>
<evidence type="ECO:0000256" key="1">
    <source>
        <dbReference type="ARBA" id="ARBA00000085"/>
    </source>
</evidence>
<dbReference type="Pfam" id="PF07730">
    <property type="entry name" value="HisKA_3"/>
    <property type="match status" value="1"/>
</dbReference>
<evidence type="ECO:0000259" key="13">
    <source>
        <dbReference type="PROSITE" id="PS50885"/>
    </source>
</evidence>
<dbReference type="SUPFAM" id="SSF158472">
    <property type="entry name" value="HAMP domain-like"/>
    <property type="match status" value="1"/>
</dbReference>
<dbReference type="Pfam" id="PF02518">
    <property type="entry name" value="HATPase_c"/>
    <property type="match status" value="1"/>
</dbReference>
<protein>
    <recommendedName>
        <fullName evidence="3">histidine kinase</fullName>
        <ecNumber evidence="3">2.7.13.3</ecNumber>
    </recommendedName>
</protein>
<evidence type="ECO:0000256" key="9">
    <source>
        <dbReference type="ARBA" id="ARBA00023012"/>
    </source>
</evidence>
<comment type="catalytic activity">
    <reaction evidence="1">
        <text>ATP + protein L-histidine = ADP + protein N-phospho-L-histidine.</text>
        <dbReference type="EC" id="2.7.13.3"/>
    </reaction>
</comment>
<dbReference type="Pfam" id="PF00672">
    <property type="entry name" value="HAMP"/>
    <property type="match status" value="1"/>
</dbReference>
<feature type="transmembrane region" description="Helical" evidence="11">
    <location>
        <begin position="46"/>
        <end position="70"/>
    </location>
</feature>
<sequence length="376" mass="42627">MIHFLVRQVRRWRLSLFEKVILANTLMLLGEAQVGFWVTSHNLESAHYLLDTAFIVVATLTTVVINFILLRLSFRPLFSLLATIRQISTGETQLRAPLDRHVDTEIGELARSFNTMLDRLEHTRQEQTRLILQTQENERRRIALELHDEAGQNLTALLIHNELLRQQLQLLPEQEMRSATRQQLEQGLQHLNQLTQQTLEGVRVLAQQLRPSVLDDLGLAAAFRWLVEDSTQRLQLEVGLTLEGISEEVHALPPLYETTLFRIAQESLTNVARHAQVQKARITLRQTEQHLLLQISDQGCGYDPARAHAGSGVVGMRERASLLQGTLTLRSQPEQGTHIDVCLPLPAQATSPQILEKGKSYDPEQSSTNHAYCPGR</sequence>
<dbReference type="EMBL" id="BNJG01000001">
    <property type="protein sequence ID" value="GHO55355.1"/>
    <property type="molecule type" value="Genomic_DNA"/>
</dbReference>
<comment type="caution">
    <text evidence="14">The sequence shown here is derived from an EMBL/GenBank/DDBJ whole genome shotgun (WGS) entry which is preliminary data.</text>
</comment>
<dbReference type="SMART" id="SM00387">
    <property type="entry name" value="HATPase_c"/>
    <property type="match status" value="1"/>
</dbReference>
<evidence type="ECO:0000256" key="5">
    <source>
        <dbReference type="ARBA" id="ARBA00022679"/>
    </source>
</evidence>
<evidence type="ECO:0000256" key="11">
    <source>
        <dbReference type="SAM" id="Phobius"/>
    </source>
</evidence>
<dbReference type="CDD" id="cd06225">
    <property type="entry name" value="HAMP"/>
    <property type="match status" value="1"/>
</dbReference>
<evidence type="ECO:0000256" key="7">
    <source>
        <dbReference type="ARBA" id="ARBA00022777"/>
    </source>
</evidence>
<feature type="domain" description="HAMP" evidence="13">
    <location>
        <begin position="71"/>
        <end position="125"/>
    </location>
</feature>
<evidence type="ECO:0000256" key="10">
    <source>
        <dbReference type="SAM" id="MobiDB-lite"/>
    </source>
</evidence>
<dbReference type="Proteomes" id="UP000654345">
    <property type="component" value="Unassembled WGS sequence"/>
</dbReference>
<keyword evidence="11" id="KW-0472">Membrane</keyword>
<evidence type="ECO:0000256" key="6">
    <source>
        <dbReference type="ARBA" id="ARBA00022741"/>
    </source>
</evidence>
<keyword evidence="6" id="KW-0547">Nucleotide-binding</keyword>
<keyword evidence="8" id="KW-0067">ATP-binding</keyword>
<dbReference type="PANTHER" id="PTHR24421">
    <property type="entry name" value="NITRATE/NITRITE SENSOR PROTEIN NARX-RELATED"/>
    <property type="match status" value="1"/>
</dbReference>
<dbReference type="SMART" id="SM00304">
    <property type="entry name" value="HAMP"/>
    <property type="match status" value="1"/>
</dbReference>
<dbReference type="EC" id="2.7.13.3" evidence="3"/>
<dbReference type="Gene3D" id="6.10.340.10">
    <property type="match status" value="1"/>
</dbReference>
<feature type="domain" description="Histidine kinase" evidence="12">
    <location>
        <begin position="145"/>
        <end position="347"/>
    </location>
</feature>
<dbReference type="SUPFAM" id="SSF55874">
    <property type="entry name" value="ATPase domain of HSP90 chaperone/DNA topoisomerase II/histidine kinase"/>
    <property type="match status" value="1"/>
</dbReference>
<evidence type="ECO:0000256" key="2">
    <source>
        <dbReference type="ARBA" id="ARBA00004370"/>
    </source>
</evidence>
<name>A0ABQ3USC6_9CHLR</name>
<dbReference type="InterPro" id="IPR036890">
    <property type="entry name" value="HATPase_C_sf"/>
</dbReference>
<evidence type="ECO:0000256" key="4">
    <source>
        <dbReference type="ARBA" id="ARBA00022553"/>
    </source>
</evidence>
<gene>
    <name evidence="14" type="ORF">KSB_38300</name>
</gene>
<dbReference type="InterPro" id="IPR005467">
    <property type="entry name" value="His_kinase_dom"/>
</dbReference>
<evidence type="ECO:0000256" key="3">
    <source>
        <dbReference type="ARBA" id="ARBA00012438"/>
    </source>
</evidence>
<dbReference type="InterPro" id="IPR050482">
    <property type="entry name" value="Sensor_HK_TwoCompSys"/>
</dbReference>
<dbReference type="InterPro" id="IPR003660">
    <property type="entry name" value="HAMP_dom"/>
</dbReference>
<dbReference type="InterPro" id="IPR003594">
    <property type="entry name" value="HATPase_dom"/>
</dbReference>
<keyword evidence="11" id="KW-0812">Transmembrane</keyword>
<reference evidence="14 15" key="1">
    <citation type="journal article" date="2021" name="Int. J. Syst. Evol. Microbiol.">
        <title>Reticulibacter mediterranei gen. nov., sp. nov., within the new family Reticulibacteraceae fam. nov., and Ktedonospora formicarum gen. nov., sp. nov., Ktedonobacter robiniae sp. nov., Dictyobacter formicarum sp. nov. and Dictyobacter arantiisoli sp. nov., belonging to the class Ktedonobacteria.</title>
        <authorList>
            <person name="Yabe S."/>
            <person name="Zheng Y."/>
            <person name="Wang C.M."/>
            <person name="Sakai Y."/>
            <person name="Abe K."/>
            <person name="Yokota A."/>
            <person name="Donadio S."/>
            <person name="Cavaletti L."/>
            <person name="Monciardini P."/>
        </authorList>
    </citation>
    <scope>NUCLEOTIDE SEQUENCE [LARGE SCALE GENOMIC DNA]</scope>
    <source>
        <strain evidence="14 15">SOSP1-30</strain>
    </source>
</reference>
<evidence type="ECO:0000313" key="14">
    <source>
        <dbReference type="EMBL" id="GHO55355.1"/>
    </source>
</evidence>
<feature type="region of interest" description="Disordered" evidence="10">
    <location>
        <begin position="357"/>
        <end position="376"/>
    </location>
</feature>